<organism evidence="1 2">
    <name type="scientific">Microlunatus parietis</name>
    <dbReference type="NCBI Taxonomy" id="682979"/>
    <lineage>
        <taxon>Bacteria</taxon>
        <taxon>Bacillati</taxon>
        <taxon>Actinomycetota</taxon>
        <taxon>Actinomycetes</taxon>
        <taxon>Propionibacteriales</taxon>
        <taxon>Propionibacteriaceae</taxon>
        <taxon>Microlunatus</taxon>
    </lineage>
</organism>
<gene>
    <name evidence="1" type="ORF">BKA15_000899</name>
</gene>
<dbReference type="RefSeq" id="WP_179748430.1">
    <property type="nucleotide sequence ID" value="NZ_JACCBU010000001.1"/>
</dbReference>
<name>A0A7Y9LAG8_9ACTN</name>
<accession>A0A7Y9LAG8</accession>
<evidence type="ECO:0000313" key="2">
    <source>
        <dbReference type="Proteomes" id="UP000569914"/>
    </source>
</evidence>
<dbReference type="EMBL" id="JACCBU010000001">
    <property type="protein sequence ID" value="NYE69570.1"/>
    <property type="molecule type" value="Genomic_DNA"/>
</dbReference>
<keyword evidence="2" id="KW-1185">Reference proteome</keyword>
<dbReference type="AlphaFoldDB" id="A0A7Y9LAG8"/>
<comment type="caution">
    <text evidence="1">The sequence shown here is derived from an EMBL/GenBank/DDBJ whole genome shotgun (WGS) entry which is preliminary data.</text>
</comment>
<protein>
    <submittedName>
        <fullName evidence="1">Uncharacterized protein</fullName>
    </submittedName>
</protein>
<evidence type="ECO:0000313" key="1">
    <source>
        <dbReference type="EMBL" id="NYE69570.1"/>
    </source>
</evidence>
<sequence>MSLASDDAVPVIDFMRTVSARSLITTVTRSELYFGAWRLDEGTSEETSITMPP</sequence>
<dbReference type="Proteomes" id="UP000569914">
    <property type="component" value="Unassembled WGS sequence"/>
</dbReference>
<reference evidence="1 2" key="1">
    <citation type="submission" date="2020-07" db="EMBL/GenBank/DDBJ databases">
        <title>Sequencing the genomes of 1000 actinobacteria strains.</title>
        <authorList>
            <person name="Klenk H.-P."/>
        </authorList>
    </citation>
    <scope>NUCLEOTIDE SEQUENCE [LARGE SCALE GENOMIC DNA]</scope>
    <source>
        <strain evidence="1 2">DSM 22083</strain>
    </source>
</reference>
<proteinExistence type="predicted"/>